<accession>A0AA39YAW9</accession>
<dbReference type="AlphaFoldDB" id="A0AA39YAW9"/>
<dbReference type="InterPro" id="IPR050491">
    <property type="entry name" value="AmpC-like"/>
</dbReference>
<feature type="domain" description="Beta-lactamase-related" evidence="2">
    <location>
        <begin position="40"/>
        <end position="380"/>
    </location>
</feature>
<dbReference type="EMBL" id="JAULSV010000003">
    <property type="protein sequence ID" value="KAK0648954.1"/>
    <property type="molecule type" value="Genomic_DNA"/>
</dbReference>
<dbReference type="PANTHER" id="PTHR46825:SF14">
    <property type="entry name" value="BETA-LACTAMASE-RELATED DOMAIN-CONTAINING PROTEIN"/>
    <property type="match status" value="1"/>
</dbReference>
<comment type="similarity">
    <text evidence="1">Belongs to the peptidase S12 family.</text>
</comment>
<name>A0AA39YAW9_9PEZI</name>
<dbReference type="SUPFAM" id="SSF56601">
    <property type="entry name" value="beta-lactamase/transpeptidase-like"/>
    <property type="match status" value="1"/>
</dbReference>
<dbReference type="Proteomes" id="UP001174936">
    <property type="component" value="Unassembled WGS sequence"/>
</dbReference>
<dbReference type="InterPro" id="IPR001466">
    <property type="entry name" value="Beta-lactam-related"/>
</dbReference>
<evidence type="ECO:0000313" key="3">
    <source>
        <dbReference type="EMBL" id="KAK0648954.1"/>
    </source>
</evidence>
<organism evidence="3 4">
    <name type="scientific">Cercophora newfieldiana</name>
    <dbReference type="NCBI Taxonomy" id="92897"/>
    <lineage>
        <taxon>Eukaryota</taxon>
        <taxon>Fungi</taxon>
        <taxon>Dikarya</taxon>
        <taxon>Ascomycota</taxon>
        <taxon>Pezizomycotina</taxon>
        <taxon>Sordariomycetes</taxon>
        <taxon>Sordariomycetidae</taxon>
        <taxon>Sordariales</taxon>
        <taxon>Lasiosphaeriaceae</taxon>
        <taxon>Cercophora</taxon>
    </lineage>
</organism>
<proteinExistence type="inferred from homology"/>
<dbReference type="InterPro" id="IPR012338">
    <property type="entry name" value="Beta-lactam/transpept-like"/>
</dbReference>
<reference evidence="3" key="1">
    <citation type="submission" date="2023-06" db="EMBL/GenBank/DDBJ databases">
        <title>Genome-scale phylogeny and comparative genomics of the fungal order Sordariales.</title>
        <authorList>
            <consortium name="Lawrence Berkeley National Laboratory"/>
            <person name="Hensen N."/>
            <person name="Bonometti L."/>
            <person name="Westerberg I."/>
            <person name="Brannstrom I.O."/>
            <person name="Guillou S."/>
            <person name="Cros-Aarteil S."/>
            <person name="Calhoun S."/>
            <person name="Haridas S."/>
            <person name="Kuo A."/>
            <person name="Mondo S."/>
            <person name="Pangilinan J."/>
            <person name="Riley R."/>
            <person name="Labutti K."/>
            <person name="Andreopoulos B."/>
            <person name="Lipzen A."/>
            <person name="Chen C."/>
            <person name="Yanf M."/>
            <person name="Daum C."/>
            <person name="Ng V."/>
            <person name="Clum A."/>
            <person name="Steindorff A."/>
            <person name="Ohm R."/>
            <person name="Martin F."/>
            <person name="Silar P."/>
            <person name="Natvig D."/>
            <person name="Lalanne C."/>
            <person name="Gautier V."/>
            <person name="Ament-Velasquez S.L."/>
            <person name="Kruys A."/>
            <person name="Hutchinson M.I."/>
            <person name="Powell A.J."/>
            <person name="Barry K."/>
            <person name="Miller A.N."/>
            <person name="Grigoriev I.V."/>
            <person name="Debuchy R."/>
            <person name="Gladieux P."/>
            <person name="Thoren M.H."/>
            <person name="Johannesson H."/>
        </authorList>
    </citation>
    <scope>NUCLEOTIDE SEQUENCE</scope>
    <source>
        <strain evidence="3">SMH2532-1</strain>
    </source>
</reference>
<protein>
    <submittedName>
        <fullName evidence="3">D-aminoacylase</fullName>
    </submittedName>
</protein>
<sequence length="563" mass="63462">MDAYNFDPSLIDVDIDLLTTPADKIKALGPTIQEICNICGVAGVSIGVVQRGSVIYSESFGFRDVENRIKGNADTVYYLGSLTKGFTAEAIGILVEEGKLEWTTPVTNVVPEFFPKDLTIHNQASMVDLLSHRTGLERADALWAQSNNNILLNREQGLRTINQLRAVTPFRGEYRYNNWGYEIAGRVIENLTGGSYSDFLNNKIFKPLGMSRTFNNDSECHGADNVAKGYMTYDDGTPCPVPRPYMAEGTLMNPAGGIQSSVNDLLKYYATLAKSWNDQQTTGMTNTPGSPLKQLVPLLSGNIRTVPSLREQSYAMGWARAQLPGRLCDTSRNQPLMPQMPVIGQGLVLYHHGMLVGFTSAVYIFPESLTVVLLLSNSVAINDGPDWIGHLIIQTLCNDPFRHDYVALARRTLSPGLSAYDRIEGEFKAELQNKIPTAQKPLTSYEGDFYNETRTFFIHIWIKNCNELWMNFQGNQMENYRLKHHNGDEFSWHMTWNEQVKRGRNPVTYMEYWKIKFTKFFQYGAENNRKAKVLSWALEKDLPGEGVQFARRKMGKGFDSLTN</sequence>
<keyword evidence="4" id="KW-1185">Reference proteome</keyword>
<evidence type="ECO:0000256" key="1">
    <source>
        <dbReference type="ARBA" id="ARBA00038215"/>
    </source>
</evidence>
<dbReference type="PANTHER" id="PTHR46825">
    <property type="entry name" value="D-ALANYL-D-ALANINE-CARBOXYPEPTIDASE/ENDOPEPTIDASE AMPH"/>
    <property type="match status" value="1"/>
</dbReference>
<comment type="caution">
    <text evidence="3">The sequence shown here is derived from an EMBL/GenBank/DDBJ whole genome shotgun (WGS) entry which is preliminary data.</text>
</comment>
<evidence type="ECO:0000259" key="2">
    <source>
        <dbReference type="Pfam" id="PF00144"/>
    </source>
</evidence>
<dbReference type="Gene3D" id="3.40.710.10">
    <property type="entry name" value="DD-peptidase/beta-lactamase superfamily"/>
    <property type="match status" value="1"/>
</dbReference>
<evidence type="ECO:0000313" key="4">
    <source>
        <dbReference type="Proteomes" id="UP001174936"/>
    </source>
</evidence>
<dbReference type="Pfam" id="PF00144">
    <property type="entry name" value="Beta-lactamase"/>
    <property type="match status" value="1"/>
</dbReference>
<gene>
    <name evidence="3" type="ORF">B0T16DRAFT_507392</name>
</gene>